<name>K1JR28_9BURK</name>
<comment type="caution">
    <text evidence="1">The sequence shown here is derived from an EMBL/GenBank/DDBJ whole genome shotgun (WGS) entry which is preliminary data.</text>
</comment>
<dbReference type="EMBL" id="ADMG01000052">
    <property type="protein sequence ID" value="EKB30157.1"/>
    <property type="molecule type" value="Genomic_DNA"/>
</dbReference>
<accession>K1JR28</accession>
<keyword evidence="2" id="KW-1185">Reference proteome</keyword>
<reference evidence="1 2" key="1">
    <citation type="submission" date="2012-05" db="EMBL/GenBank/DDBJ databases">
        <title>The Genome Sequence of Sutterella wadsworthensis 2_1_59BFAA.</title>
        <authorList>
            <consortium name="The Broad Institute Genome Sequencing Platform"/>
            <person name="Earl A."/>
            <person name="Ward D."/>
            <person name="Feldgarden M."/>
            <person name="Gevers D."/>
            <person name="Daigneault M."/>
            <person name="Strauss J."/>
            <person name="Allen-Vercoe E."/>
            <person name="Walker B."/>
            <person name="Young S.K."/>
            <person name="Zeng Q."/>
            <person name="Gargeya S."/>
            <person name="Fitzgerald M."/>
            <person name="Haas B."/>
            <person name="Abouelleil A."/>
            <person name="Alvarado L."/>
            <person name="Arachchi H.M."/>
            <person name="Berlin A.M."/>
            <person name="Chapman S.B."/>
            <person name="Goldberg J."/>
            <person name="Griggs A."/>
            <person name="Gujja S."/>
            <person name="Hansen M."/>
            <person name="Howarth C."/>
            <person name="Imamovic A."/>
            <person name="Larimer J."/>
            <person name="McCowen C."/>
            <person name="Montmayeur A."/>
            <person name="Murphy C."/>
            <person name="Neiman D."/>
            <person name="Pearson M."/>
            <person name="Priest M."/>
            <person name="Roberts A."/>
            <person name="Saif S."/>
            <person name="Shea T."/>
            <person name="Sisk P."/>
            <person name="Sykes S."/>
            <person name="Wortman J."/>
            <person name="Nusbaum C."/>
            <person name="Birren B."/>
        </authorList>
    </citation>
    <scope>NUCLEOTIDE SEQUENCE [LARGE SCALE GENOMIC DNA]</scope>
    <source>
        <strain evidence="1 2">2_1_59BFAA</strain>
    </source>
</reference>
<dbReference type="STRING" id="742823.HMPREF9465_02223"/>
<dbReference type="PATRIC" id="fig|742823.3.peg.2231"/>
<evidence type="ECO:0000313" key="2">
    <source>
        <dbReference type="Proteomes" id="UP000005835"/>
    </source>
</evidence>
<dbReference type="Proteomes" id="UP000005835">
    <property type="component" value="Unassembled WGS sequence"/>
</dbReference>
<dbReference type="InterPro" id="IPR037181">
    <property type="entry name" value="SUFU_N"/>
</dbReference>
<sequence length="291" mass="32298">MPPLPRPVPVDSRFIAATKCLAWKVGGERPYWLIVTTVGALTDKHGNRYQFSLRAPASESDRVPGWTMDMISQFLEALEHQPCRMSPALSCPQEGLKKLDGTPSKIASSCFCRDADLGAFSCRDGKFEFVSLFGMTKDETEAMFALEAKKVLEFLWVQSTPHGLMDFERESHLNAETSRRLREEAAESGREFGTWHAAFEVVEKFGKIRLTVPAASSGQFAEAFGCCIMLKEPMRVDNGTDVVTFEMGGEARRENGVVTIPVNMSEVAKVSKVLVEGGRHARKQNGYTLHV</sequence>
<organism evidence="1 2">
    <name type="scientific">Sutterella wadsworthensis 2_1_59BFAA</name>
    <dbReference type="NCBI Taxonomy" id="742823"/>
    <lineage>
        <taxon>Bacteria</taxon>
        <taxon>Pseudomonadati</taxon>
        <taxon>Pseudomonadota</taxon>
        <taxon>Betaproteobacteria</taxon>
        <taxon>Burkholderiales</taxon>
        <taxon>Sutterellaceae</taxon>
        <taxon>Sutterella</taxon>
    </lineage>
</organism>
<proteinExistence type="predicted"/>
<dbReference type="SUPFAM" id="SSF103359">
    <property type="entry name" value="Suppressor of Fused, N-terminal domain"/>
    <property type="match status" value="1"/>
</dbReference>
<dbReference type="HOGENOM" id="CLU_818677_0_0_4"/>
<dbReference type="AlphaFoldDB" id="K1JR28"/>
<protein>
    <submittedName>
        <fullName evidence="1">Uncharacterized protein</fullName>
    </submittedName>
</protein>
<gene>
    <name evidence="1" type="ORF">HMPREF9465_02223</name>
</gene>
<evidence type="ECO:0000313" key="1">
    <source>
        <dbReference type="EMBL" id="EKB30157.1"/>
    </source>
</evidence>